<dbReference type="SMART" id="SM01088">
    <property type="entry name" value="Col_cuticle_N"/>
    <property type="match status" value="1"/>
</dbReference>
<keyword evidence="2" id="KW-0677">Repeat</keyword>
<evidence type="ECO:0000256" key="2">
    <source>
        <dbReference type="ARBA" id="ARBA00022737"/>
    </source>
</evidence>
<evidence type="ECO:0000256" key="4">
    <source>
        <dbReference type="SAM" id="MobiDB-lite"/>
    </source>
</evidence>
<feature type="non-terminal residue" evidence="7">
    <location>
        <position position="321"/>
    </location>
</feature>
<keyword evidence="5" id="KW-1133">Transmembrane helix</keyword>
<dbReference type="InterPro" id="IPR002486">
    <property type="entry name" value="Col_cuticle_N"/>
</dbReference>
<evidence type="ECO:0000256" key="5">
    <source>
        <dbReference type="SAM" id="Phobius"/>
    </source>
</evidence>
<dbReference type="EMBL" id="CATQJA010002588">
    <property type="protein sequence ID" value="CAJ0571970.1"/>
    <property type="molecule type" value="Genomic_DNA"/>
</dbReference>
<sequence>MDRIPGSKCSVMVSTVLSTISLLALIIWLPILHSSIQRQTADMIAQVDLCKMESRDIWKQVTLAPHPAVNIRMEHEGMEHVVPVLKDHLDHAEILERMDSLVVTASREIREEMDILGIIFPLLQLRRELVRSVRLDLLDHLECLGIREIVANLAIRANRAVTARTTVQAHPDPREYEAIRVRPVRRDREETGERSSMEPLQAQPARPEKWAPVARLEAVELMENPDWLEWEASEVLWETEEIREKPDWPDPKDRKAIRECPEVVDIVKVGVMEKPKDSAAAVPQPTPAPEKEAVTEPAAPSGNTEPKAGAANAGKQEYWWW</sequence>
<reference evidence="7" key="1">
    <citation type="submission" date="2023-06" db="EMBL/GenBank/DDBJ databases">
        <authorList>
            <person name="Delattre M."/>
        </authorList>
    </citation>
    <scope>NUCLEOTIDE SEQUENCE</scope>
    <source>
        <strain evidence="7">AF72</strain>
    </source>
</reference>
<comment type="subunit">
    <text evidence="1">Collagen polypeptide chains are complexed within the cuticle by disulfide bonds and other types of covalent cross-links.</text>
</comment>
<dbReference type="Pfam" id="PF01484">
    <property type="entry name" value="Col_cuticle_N"/>
    <property type="match status" value="1"/>
</dbReference>
<evidence type="ECO:0000313" key="8">
    <source>
        <dbReference type="Proteomes" id="UP001177023"/>
    </source>
</evidence>
<dbReference type="AlphaFoldDB" id="A0AA36CNR0"/>
<evidence type="ECO:0000259" key="6">
    <source>
        <dbReference type="SMART" id="SM01088"/>
    </source>
</evidence>
<evidence type="ECO:0000313" key="7">
    <source>
        <dbReference type="EMBL" id="CAJ0571970.1"/>
    </source>
</evidence>
<feature type="region of interest" description="Disordered" evidence="4">
    <location>
        <begin position="275"/>
        <end position="321"/>
    </location>
</feature>
<dbReference type="GO" id="GO:0042302">
    <property type="term" value="F:structural constituent of cuticle"/>
    <property type="evidence" value="ECO:0007669"/>
    <property type="project" value="InterPro"/>
</dbReference>
<proteinExistence type="predicted"/>
<evidence type="ECO:0000256" key="3">
    <source>
        <dbReference type="ARBA" id="ARBA00023157"/>
    </source>
</evidence>
<keyword evidence="5" id="KW-0472">Membrane</keyword>
<gene>
    <name evidence="7" type="ORF">MSPICULIGERA_LOCUS10366</name>
</gene>
<name>A0AA36CNR0_9BILA</name>
<comment type="caution">
    <text evidence="7">The sequence shown here is derived from an EMBL/GenBank/DDBJ whole genome shotgun (WGS) entry which is preliminary data.</text>
</comment>
<feature type="transmembrane region" description="Helical" evidence="5">
    <location>
        <begin position="12"/>
        <end position="31"/>
    </location>
</feature>
<evidence type="ECO:0000256" key="1">
    <source>
        <dbReference type="ARBA" id="ARBA00011518"/>
    </source>
</evidence>
<feature type="compositionally biased region" description="Basic and acidic residues" evidence="4">
    <location>
        <begin position="185"/>
        <end position="196"/>
    </location>
</feature>
<keyword evidence="5" id="KW-0812">Transmembrane</keyword>
<organism evidence="7 8">
    <name type="scientific">Mesorhabditis spiculigera</name>
    <dbReference type="NCBI Taxonomy" id="96644"/>
    <lineage>
        <taxon>Eukaryota</taxon>
        <taxon>Metazoa</taxon>
        <taxon>Ecdysozoa</taxon>
        <taxon>Nematoda</taxon>
        <taxon>Chromadorea</taxon>
        <taxon>Rhabditida</taxon>
        <taxon>Rhabditina</taxon>
        <taxon>Rhabditomorpha</taxon>
        <taxon>Rhabditoidea</taxon>
        <taxon>Rhabditidae</taxon>
        <taxon>Mesorhabditinae</taxon>
        <taxon>Mesorhabditis</taxon>
    </lineage>
</organism>
<dbReference type="Proteomes" id="UP001177023">
    <property type="component" value="Unassembled WGS sequence"/>
</dbReference>
<keyword evidence="3" id="KW-1015">Disulfide bond</keyword>
<accession>A0AA36CNR0</accession>
<feature type="region of interest" description="Disordered" evidence="4">
    <location>
        <begin position="185"/>
        <end position="206"/>
    </location>
</feature>
<protein>
    <recommendedName>
        <fullName evidence="6">Nematode cuticle collagen N-terminal domain-containing protein</fullName>
    </recommendedName>
</protein>
<feature type="domain" description="Nematode cuticle collagen N-terminal" evidence="6">
    <location>
        <begin position="9"/>
        <end position="61"/>
    </location>
</feature>
<keyword evidence="8" id="KW-1185">Reference proteome</keyword>